<evidence type="ECO:0000313" key="2">
    <source>
        <dbReference type="Proteomes" id="UP000037035"/>
    </source>
</evidence>
<dbReference type="EMBL" id="LAVV01014682">
    <property type="protein sequence ID" value="KNZ44531.1"/>
    <property type="molecule type" value="Genomic_DNA"/>
</dbReference>
<evidence type="ECO:0000313" key="1">
    <source>
        <dbReference type="EMBL" id="KNZ44531.1"/>
    </source>
</evidence>
<protein>
    <submittedName>
        <fullName evidence="1">Putative signal peptide protein</fullName>
    </submittedName>
</protein>
<gene>
    <name evidence="1" type="ORF">VP01_906g1</name>
</gene>
<dbReference type="VEuPathDB" id="FungiDB:VP01_906g1"/>
<organism evidence="1 2">
    <name type="scientific">Puccinia sorghi</name>
    <dbReference type="NCBI Taxonomy" id="27349"/>
    <lineage>
        <taxon>Eukaryota</taxon>
        <taxon>Fungi</taxon>
        <taxon>Dikarya</taxon>
        <taxon>Basidiomycota</taxon>
        <taxon>Pucciniomycotina</taxon>
        <taxon>Pucciniomycetes</taxon>
        <taxon>Pucciniales</taxon>
        <taxon>Pucciniaceae</taxon>
        <taxon>Puccinia</taxon>
    </lineage>
</organism>
<comment type="caution">
    <text evidence="1">The sequence shown here is derived from an EMBL/GenBank/DDBJ whole genome shotgun (WGS) entry which is preliminary data.</text>
</comment>
<dbReference type="AlphaFoldDB" id="A0A0L6U7P5"/>
<keyword evidence="2" id="KW-1185">Reference proteome</keyword>
<reference evidence="1 2" key="1">
    <citation type="submission" date="2015-08" db="EMBL/GenBank/DDBJ databases">
        <title>Next Generation Sequencing and Analysis of the Genome of Puccinia sorghi L Schw, the Causal Agent of Maize Common Rust.</title>
        <authorList>
            <person name="Rochi L."/>
            <person name="Burguener G."/>
            <person name="Darino M."/>
            <person name="Turjanski A."/>
            <person name="Kreff E."/>
            <person name="Dieguez M.J."/>
            <person name="Sacco F."/>
        </authorList>
    </citation>
    <scope>NUCLEOTIDE SEQUENCE [LARGE SCALE GENOMIC DNA]</scope>
    <source>
        <strain evidence="1 2">RO10H11247</strain>
    </source>
</reference>
<sequence length="342" mass="39803">MLFGSYLFSFLHLNFNHWASPHRSQKGFISKNVFGFGFKTFKNAQLNCSPQIFPYSGVQYHLKEQGLSGRQSVWFLSSDCRCFHFSLFSIHSLMIPANEKEARTERTKRSKIEKNNQENKKVEAKMVKLEFLRKIKRGMERSRESQVRLRMKGNRVLNQRMNKVIDSKKGVHQAFTAECHKVSTITYVTLKRFQMDFWSMEKNNFQYYPIPLNINCTPIESWYFHFPLSINGTQVDDSPSIHLILRWVHGGQSPGLFPWHLHESQFEIQLKLFSKLVVTKLDFMLKEYQALHQDKKSLGNDEITGYKSALSPNLMVVFYGDKMIAAGRGASSLSFDKTFPPS</sequence>
<proteinExistence type="predicted"/>
<dbReference type="Proteomes" id="UP000037035">
    <property type="component" value="Unassembled WGS sequence"/>
</dbReference>
<name>A0A0L6U7P5_9BASI</name>
<accession>A0A0L6U7P5</accession>